<evidence type="ECO:0000313" key="2">
    <source>
        <dbReference type="EMBL" id="RDW20286.1"/>
    </source>
</evidence>
<evidence type="ECO:0008006" key="4">
    <source>
        <dbReference type="Google" id="ProtNLM"/>
    </source>
</evidence>
<name>A0A3D8PVX2_9BACI</name>
<keyword evidence="1" id="KW-1133">Transmembrane helix</keyword>
<keyword evidence="1" id="KW-0812">Transmembrane</keyword>
<reference evidence="3" key="1">
    <citation type="submission" date="2017-11" db="EMBL/GenBank/DDBJ databases">
        <authorList>
            <person name="Zhu W."/>
        </authorList>
    </citation>
    <scope>NUCLEOTIDE SEQUENCE [LARGE SCALE GENOMIC DNA]</scope>
    <source>
        <strain evidence="3">CAU 1183</strain>
    </source>
</reference>
<dbReference type="EMBL" id="PIOC01000010">
    <property type="protein sequence ID" value="RDW20286.1"/>
    <property type="molecule type" value="Genomic_DNA"/>
</dbReference>
<dbReference type="RefSeq" id="WP_115772369.1">
    <property type="nucleotide sequence ID" value="NZ_PIOC01000010.1"/>
</dbReference>
<proteinExistence type="predicted"/>
<evidence type="ECO:0000256" key="1">
    <source>
        <dbReference type="SAM" id="Phobius"/>
    </source>
</evidence>
<feature type="transmembrane region" description="Helical" evidence="1">
    <location>
        <begin position="6"/>
        <end position="28"/>
    </location>
</feature>
<feature type="transmembrane region" description="Helical" evidence="1">
    <location>
        <begin position="40"/>
        <end position="60"/>
    </location>
</feature>
<accession>A0A3D8PVX2</accession>
<sequence length="66" mass="7820">MMQILPTVFPIFLFIIGLIIMITCLRRISIQNYFKHFNKNIWIFIIFFGSIIGQLMYLAMEGDESN</sequence>
<dbReference type="Proteomes" id="UP000257143">
    <property type="component" value="Unassembled WGS sequence"/>
</dbReference>
<gene>
    <name evidence="2" type="ORF">CWR48_06240</name>
</gene>
<keyword evidence="3" id="KW-1185">Reference proteome</keyword>
<evidence type="ECO:0000313" key="3">
    <source>
        <dbReference type="Proteomes" id="UP000257143"/>
    </source>
</evidence>
<comment type="caution">
    <text evidence="2">The sequence shown here is derived from an EMBL/GenBank/DDBJ whole genome shotgun (WGS) entry which is preliminary data.</text>
</comment>
<protein>
    <recommendedName>
        <fullName evidence="4">Cardiolipin synthase N-terminal domain-containing protein</fullName>
    </recommendedName>
</protein>
<organism evidence="2 3">
    <name type="scientific">Oceanobacillus arenosus</name>
    <dbReference type="NCBI Taxonomy" id="1229153"/>
    <lineage>
        <taxon>Bacteria</taxon>
        <taxon>Bacillati</taxon>
        <taxon>Bacillota</taxon>
        <taxon>Bacilli</taxon>
        <taxon>Bacillales</taxon>
        <taxon>Bacillaceae</taxon>
        <taxon>Oceanobacillus</taxon>
    </lineage>
</organism>
<keyword evidence="1" id="KW-0472">Membrane</keyword>
<dbReference type="AlphaFoldDB" id="A0A3D8PVX2"/>